<dbReference type="GO" id="GO:0015109">
    <property type="term" value="F:chromate transmembrane transporter activity"/>
    <property type="evidence" value="ECO:0007669"/>
    <property type="project" value="InterPro"/>
</dbReference>
<proteinExistence type="inferred from homology"/>
<keyword evidence="3" id="KW-1003">Cell membrane</keyword>
<sequence length="176" mass="18584">MRDDSPITPLILHFLLLSLLAIGGANAVLPEMHRQVVDIQGWMTNAQFAQTYAIAQAAPGPNMLVVTLIGWHVAGFWGALAATLAMCGPTCLLAYVVGGIWHRFREARWRRIVQGALIPLAVGLIAASGVVLAMGAARSPSTVMLTAAAAVVLYFTRLSPLWMMALGAVLGALGLV</sequence>
<dbReference type="InterPro" id="IPR052518">
    <property type="entry name" value="CHR_Transporter"/>
</dbReference>
<dbReference type="PANTHER" id="PTHR43663">
    <property type="entry name" value="CHROMATE TRANSPORT PROTEIN-RELATED"/>
    <property type="match status" value="1"/>
</dbReference>
<evidence type="ECO:0000313" key="9">
    <source>
        <dbReference type="Proteomes" id="UP000248887"/>
    </source>
</evidence>
<feature type="transmembrane region" description="Helical" evidence="7">
    <location>
        <begin position="117"/>
        <end position="137"/>
    </location>
</feature>
<dbReference type="Proteomes" id="UP000248887">
    <property type="component" value="Unassembled WGS sequence"/>
</dbReference>
<evidence type="ECO:0000256" key="6">
    <source>
        <dbReference type="ARBA" id="ARBA00023136"/>
    </source>
</evidence>
<dbReference type="GO" id="GO:0005886">
    <property type="term" value="C:plasma membrane"/>
    <property type="evidence" value="ECO:0007669"/>
    <property type="project" value="UniProtKB-SubCell"/>
</dbReference>
<dbReference type="InterPro" id="IPR003370">
    <property type="entry name" value="Chromate_transpt"/>
</dbReference>
<evidence type="ECO:0000256" key="5">
    <source>
        <dbReference type="ARBA" id="ARBA00022989"/>
    </source>
</evidence>
<evidence type="ECO:0000256" key="1">
    <source>
        <dbReference type="ARBA" id="ARBA00004651"/>
    </source>
</evidence>
<reference evidence="8 9" key="1">
    <citation type="submission" date="2017-08" db="EMBL/GenBank/DDBJ databases">
        <title>Infants hospitalized years apart are colonized by the same room-sourced microbial strains.</title>
        <authorList>
            <person name="Brooks B."/>
            <person name="Olm M.R."/>
            <person name="Firek B.A."/>
            <person name="Baker R."/>
            <person name="Thomas B.C."/>
            <person name="Morowitz M.J."/>
            <person name="Banfield J.F."/>
        </authorList>
    </citation>
    <scope>NUCLEOTIDE SEQUENCE [LARGE SCALE GENOMIC DNA]</scope>
    <source>
        <strain evidence="8">S2_005_001_R2_27</strain>
    </source>
</reference>
<dbReference type="Pfam" id="PF02417">
    <property type="entry name" value="Chromate_transp"/>
    <property type="match status" value="1"/>
</dbReference>
<keyword evidence="6 7" id="KW-0472">Membrane</keyword>
<dbReference type="EMBL" id="QFQD01000001">
    <property type="protein sequence ID" value="PZQ86038.1"/>
    <property type="molecule type" value="Genomic_DNA"/>
</dbReference>
<dbReference type="PANTHER" id="PTHR43663:SF1">
    <property type="entry name" value="CHROMATE TRANSPORTER"/>
    <property type="match status" value="1"/>
</dbReference>
<comment type="subcellular location">
    <subcellularLocation>
        <location evidence="1">Cell membrane</location>
        <topology evidence="1">Multi-pass membrane protein</topology>
    </subcellularLocation>
</comment>
<evidence type="ECO:0000256" key="3">
    <source>
        <dbReference type="ARBA" id="ARBA00022475"/>
    </source>
</evidence>
<evidence type="ECO:0000256" key="4">
    <source>
        <dbReference type="ARBA" id="ARBA00022692"/>
    </source>
</evidence>
<evidence type="ECO:0000256" key="2">
    <source>
        <dbReference type="ARBA" id="ARBA00005262"/>
    </source>
</evidence>
<evidence type="ECO:0000313" key="8">
    <source>
        <dbReference type="EMBL" id="PZQ86038.1"/>
    </source>
</evidence>
<dbReference type="AlphaFoldDB" id="A0A2W5R7G2"/>
<comment type="similarity">
    <text evidence="2">Belongs to the chromate ion transporter (CHR) (TC 2.A.51) family.</text>
</comment>
<comment type="caution">
    <text evidence="8">The sequence shown here is derived from an EMBL/GenBank/DDBJ whole genome shotgun (WGS) entry which is preliminary data.</text>
</comment>
<keyword evidence="4 7" id="KW-0812">Transmembrane</keyword>
<evidence type="ECO:0000256" key="7">
    <source>
        <dbReference type="SAM" id="Phobius"/>
    </source>
</evidence>
<organism evidence="8 9">
    <name type="scientific">Ancylobacter novellus</name>
    <name type="common">Thiobacillus novellus</name>
    <dbReference type="NCBI Taxonomy" id="921"/>
    <lineage>
        <taxon>Bacteria</taxon>
        <taxon>Pseudomonadati</taxon>
        <taxon>Pseudomonadota</taxon>
        <taxon>Alphaproteobacteria</taxon>
        <taxon>Hyphomicrobiales</taxon>
        <taxon>Xanthobacteraceae</taxon>
        <taxon>Ancylobacter</taxon>
    </lineage>
</organism>
<name>A0A2W5R7G2_ANCNO</name>
<feature type="transmembrane region" description="Helical" evidence="7">
    <location>
        <begin position="69"/>
        <end position="96"/>
    </location>
</feature>
<gene>
    <name evidence="8" type="ORF">DI549_00310</name>
</gene>
<keyword evidence="5 7" id="KW-1133">Transmembrane helix</keyword>
<protein>
    <submittedName>
        <fullName evidence="8">Chromate transporter</fullName>
    </submittedName>
</protein>
<feature type="transmembrane region" description="Helical" evidence="7">
    <location>
        <begin position="143"/>
        <end position="175"/>
    </location>
</feature>
<accession>A0A2W5R7G2</accession>